<name>A0AAD7BFV6_9AGAR</name>
<reference evidence="2" key="1">
    <citation type="submission" date="2023-03" db="EMBL/GenBank/DDBJ databases">
        <title>Massive genome expansion in bonnet fungi (Mycena s.s.) driven by repeated elements and novel gene families across ecological guilds.</title>
        <authorList>
            <consortium name="Lawrence Berkeley National Laboratory"/>
            <person name="Harder C.B."/>
            <person name="Miyauchi S."/>
            <person name="Viragh M."/>
            <person name="Kuo A."/>
            <person name="Thoen E."/>
            <person name="Andreopoulos B."/>
            <person name="Lu D."/>
            <person name="Skrede I."/>
            <person name="Drula E."/>
            <person name="Henrissat B."/>
            <person name="Morin E."/>
            <person name="Kohler A."/>
            <person name="Barry K."/>
            <person name="LaButti K."/>
            <person name="Morin E."/>
            <person name="Salamov A."/>
            <person name="Lipzen A."/>
            <person name="Mereny Z."/>
            <person name="Hegedus B."/>
            <person name="Baldrian P."/>
            <person name="Stursova M."/>
            <person name="Weitz H."/>
            <person name="Taylor A."/>
            <person name="Grigoriev I.V."/>
            <person name="Nagy L.G."/>
            <person name="Martin F."/>
            <person name="Kauserud H."/>
        </authorList>
    </citation>
    <scope>NUCLEOTIDE SEQUENCE</scope>
    <source>
        <strain evidence="2">9284</strain>
    </source>
</reference>
<sequence>MSPDIPGLPTYAAYKLIEEAHLSRIAATSRQEKTLMPPNTLRPGSRRSHGLSDKDYTLRHWAHTHFHLGCPPVCEDYPSSTRVVLLSKGLVILCFAHTRAQHGTLDDTHSVIASYYSRIPKALVQAFVKACPTCRTLHRIISGVPIDFSQRSSLRYAKQALVPPPKIRQRPIARRPPQCDKENHSPEEDGFEILDGPPTPMPDCPTSPSTSIIDDSPSPATSSSPSFEFDMESDVNNDPLQLEPFSISFALTPLAFSAARWPCDHERVTTPAPCRPSSTHNPVVLPAALEVLLRSPQSSS</sequence>
<feature type="region of interest" description="Disordered" evidence="1">
    <location>
        <begin position="165"/>
        <end position="229"/>
    </location>
</feature>
<feature type="region of interest" description="Disordered" evidence="1">
    <location>
        <begin position="28"/>
        <end position="50"/>
    </location>
</feature>
<gene>
    <name evidence="2" type="ORF">FB45DRAFT_931092</name>
</gene>
<protein>
    <recommendedName>
        <fullName evidence="4">Integrase zinc-binding domain-containing protein</fullName>
    </recommendedName>
</protein>
<feature type="non-terminal residue" evidence="2">
    <location>
        <position position="300"/>
    </location>
</feature>
<evidence type="ECO:0000256" key="1">
    <source>
        <dbReference type="SAM" id="MobiDB-lite"/>
    </source>
</evidence>
<proteinExistence type="predicted"/>
<feature type="compositionally biased region" description="Low complexity" evidence="1">
    <location>
        <begin position="206"/>
        <end position="226"/>
    </location>
</feature>
<accession>A0AAD7BFV6</accession>
<dbReference type="AlphaFoldDB" id="A0AAD7BFV6"/>
<evidence type="ECO:0000313" key="3">
    <source>
        <dbReference type="Proteomes" id="UP001221142"/>
    </source>
</evidence>
<evidence type="ECO:0008006" key="4">
    <source>
        <dbReference type="Google" id="ProtNLM"/>
    </source>
</evidence>
<dbReference type="Proteomes" id="UP001221142">
    <property type="component" value="Unassembled WGS sequence"/>
</dbReference>
<dbReference type="EMBL" id="JARKIF010000018">
    <property type="protein sequence ID" value="KAJ7619560.1"/>
    <property type="molecule type" value="Genomic_DNA"/>
</dbReference>
<feature type="compositionally biased region" description="Basic and acidic residues" evidence="1">
    <location>
        <begin position="177"/>
        <end position="187"/>
    </location>
</feature>
<organism evidence="2 3">
    <name type="scientific">Roridomyces roridus</name>
    <dbReference type="NCBI Taxonomy" id="1738132"/>
    <lineage>
        <taxon>Eukaryota</taxon>
        <taxon>Fungi</taxon>
        <taxon>Dikarya</taxon>
        <taxon>Basidiomycota</taxon>
        <taxon>Agaricomycotina</taxon>
        <taxon>Agaricomycetes</taxon>
        <taxon>Agaricomycetidae</taxon>
        <taxon>Agaricales</taxon>
        <taxon>Marasmiineae</taxon>
        <taxon>Mycenaceae</taxon>
        <taxon>Roridomyces</taxon>
    </lineage>
</organism>
<comment type="caution">
    <text evidence="2">The sequence shown here is derived from an EMBL/GenBank/DDBJ whole genome shotgun (WGS) entry which is preliminary data.</text>
</comment>
<evidence type="ECO:0000313" key="2">
    <source>
        <dbReference type="EMBL" id="KAJ7619560.1"/>
    </source>
</evidence>
<keyword evidence="3" id="KW-1185">Reference proteome</keyword>